<evidence type="ECO:0000256" key="2">
    <source>
        <dbReference type="SAM" id="Phobius"/>
    </source>
</evidence>
<sequence>MSVRHLVACFCSDFPRFGRAPRPRPRPRRYLSSVYRNVPRLRATRGRSCDTIANYKSRNAGDTTSDSREEPRAHAGRVTGPDTAPGAGALAPAPTLQPQLSPLGRRKTICNTRITSVTFEGRPYQTRVRTVSTASVRTGVVSGRVVKIVFDKISACLALFVPSCLVFSFYFGCLHLSES</sequence>
<protein>
    <submittedName>
        <fullName evidence="3">Uncharacterized protein</fullName>
    </submittedName>
</protein>
<evidence type="ECO:0000256" key="1">
    <source>
        <dbReference type="SAM" id="MobiDB-lite"/>
    </source>
</evidence>
<dbReference type="AlphaFoldDB" id="A0A4C1ZV20"/>
<comment type="caution">
    <text evidence="3">The sequence shown here is derived from an EMBL/GenBank/DDBJ whole genome shotgun (WGS) entry which is preliminary data.</text>
</comment>
<keyword evidence="2" id="KW-0812">Transmembrane</keyword>
<reference evidence="3 4" key="1">
    <citation type="journal article" date="2019" name="Commun. Biol.">
        <title>The bagworm genome reveals a unique fibroin gene that provides high tensile strength.</title>
        <authorList>
            <person name="Kono N."/>
            <person name="Nakamura H."/>
            <person name="Ohtoshi R."/>
            <person name="Tomita M."/>
            <person name="Numata K."/>
            <person name="Arakawa K."/>
        </authorList>
    </citation>
    <scope>NUCLEOTIDE SEQUENCE [LARGE SCALE GENOMIC DNA]</scope>
</reference>
<dbReference type="Proteomes" id="UP000299102">
    <property type="component" value="Unassembled WGS sequence"/>
</dbReference>
<feature type="compositionally biased region" description="Polar residues" evidence="1">
    <location>
        <begin position="54"/>
        <end position="64"/>
    </location>
</feature>
<feature type="region of interest" description="Disordered" evidence="1">
    <location>
        <begin position="49"/>
        <end position="97"/>
    </location>
</feature>
<keyword evidence="2" id="KW-0472">Membrane</keyword>
<keyword evidence="2" id="KW-1133">Transmembrane helix</keyword>
<dbReference type="EMBL" id="BGZK01002264">
    <property type="protein sequence ID" value="GBP92336.1"/>
    <property type="molecule type" value="Genomic_DNA"/>
</dbReference>
<accession>A0A4C1ZV20</accession>
<proteinExistence type="predicted"/>
<gene>
    <name evidence="3" type="ORF">EVAR_99606_1</name>
</gene>
<organism evidence="3 4">
    <name type="scientific">Eumeta variegata</name>
    <name type="common">Bagworm moth</name>
    <name type="synonym">Eumeta japonica</name>
    <dbReference type="NCBI Taxonomy" id="151549"/>
    <lineage>
        <taxon>Eukaryota</taxon>
        <taxon>Metazoa</taxon>
        <taxon>Ecdysozoa</taxon>
        <taxon>Arthropoda</taxon>
        <taxon>Hexapoda</taxon>
        <taxon>Insecta</taxon>
        <taxon>Pterygota</taxon>
        <taxon>Neoptera</taxon>
        <taxon>Endopterygota</taxon>
        <taxon>Lepidoptera</taxon>
        <taxon>Glossata</taxon>
        <taxon>Ditrysia</taxon>
        <taxon>Tineoidea</taxon>
        <taxon>Psychidae</taxon>
        <taxon>Oiketicinae</taxon>
        <taxon>Eumeta</taxon>
    </lineage>
</organism>
<feature type="compositionally biased region" description="Low complexity" evidence="1">
    <location>
        <begin position="79"/>
        <end position="97"/>
    </location>
</feature>
<keyword evidence="4" id="KW-1185">Reference proteome</keyword>
<evidence type="ECO:0000313" key="3">
    <source>
        <dbReference type="EMBL" id="GBP92336.1"/>
    </source>
</evidence>
<name>A0A4C1ZV20_EUMVA</name>
<evidence type="ECO:0000313" key="4">
    <source>
        <dbReference type="Proteomes" id="UP000299102"/>
    </source>
</evidence>
<feature type="transmembrane region" description="Helical" evidence="2">
    <location>
        <begin position="153"/>
        <end position="177"/>
    </location>
</feature>